<dbReference type="AlphaFoldDB" id="J0R4H9"/>
<evidence type="ECO:0000256" key="1">
    <source>
        <dbReference type="SAM" id="Phobius"/>
    </source>
</evidence>
<proteinExistence type="predicted"/>
<accession>J0R4H9</accession>
<feature type="transmembrane region" description="Helical" evidence="1">
    <location>
        <begin position="21"/>
        <end position="39"/>
    </location>
</feature>
<dbReference type="RefSeq" id="WP_008038974.1">
    <property type="nucleotide sequence ID" value="NZ_JH725147.1"/>
</dbReference>
<dbReference type="eggNOG" id="COG3683">
    <property type="taxonomic scope" value="Bacteria"/>
</dbReference>
<dbReference type="STRING" id="1094558.ME5_00965"/>
<keyword evidence="1" id="KW-1133">Transmembrane helix</keyword>
<protein>
    <recommendedName>
        <fullName evidence="4">EF-hand domain-containing protein</fullName>
    </recommendedName>
</protein>
<dbReference type="OrthoDB" id="1679673at2"/>
<sequence length="239" mass="27176">MLISNLQGFQSKVFRSLQRNLYLVCLSFMLLYVAFFSFIEGANAHPHIFVDAYLNIKVNNSAVMTSMTQKWIFDPIFSSGVVLDFDKNGDRKLDKDELDEVSKIIKDSLGEYDYFQSLTKDGVTIPIAAPDFIKAEIIKQQLVLSFTVTPVTKTNLEKGHKYNFSLYDPTFYVAVDFAKQQNLTVTGLPSYCVSNFIRPDIDKVLSTDYSQQTEDFFNDPQQSFNLALSLATQLEVLCD</sequence>
<keyword evidence="1" id="KW-0812">Transmembrane</keyword>
<evidence type="ECO:0000313" key="2">
    <source>
        <dbReference type="EMBL" id="EJF90564.1"/>
    </source>
</evidence>
<gene>
    <name evidence="2" type="ORF">ME5_00965</name>
</gene>
<keyword evidence="3" id="KW-1185">Reference proteome</keyword>
<dbReference type="HOGENOM" id="CLU_088941_0_0_5"/>
<dbReference type="InterPro" id="IPR018247">
    <property type="entry name" value="EF_Hand_1_Ca_BS"/>
</dbReference>
<reference evidence="2 3" key="1">
    <citation type="submission" date="2012-03" db="EMBL/GenBank/DDBJ databases">
        <title>The Genome Sequence of Bartonella tamiae Th239.</title>
        <authorList>
            <consortium name="The Broad Institute Genome Sequencing Platform"/>
            <consortium name="The Broad Institute Genome Sequencing Center for Infectious Disease"/>
            <person name="Feldgarden M."/>
            <person name="Kirby J."/>
            <person name="Kosoy M."/>
            <person name="Birtles R."/>
            <person name="Probert W.S."/>
            <person name="Chiaraviglio L."/>
            <person name="Young S.K."/>
            <person name="Zeng Q."/>
            <person name="Gargeya S."/>
            <person name="Fitzgerald M."/>
            <person name="Haas B."/>
            <person name="Abouelleil A."/>
            <person name="Alvarado L."/>
            <person name="Arachchi H.M."/>
            <person name="Berlin A."/>
            <person name="Chapman S.B."/>
            <person name="Gearin G."/>
            <person name="Goldberg J."/>
            <person name="Griggs A."/>
            <person name="Gujja S."/>
            <person name="Hansen M."/>
            <person name="Heiman D."/>
            <person name="Howarth C."/>
            <person name="Larimer J."/>
            <person name="Lui A."/>
            <person name="MacDonald P.J.P."/>
            <person name="McCowen C."/>
            <person name="Montmayeur A."/>
            <person name="Murphy C."/>
            <person name="Neiman D."/>
            <person name="Pearson M."/>
            <person name="Priest M."/>
            <person name="Roberts A."/>
            <person name="Saif S."/>
            <person name="Shea T."/>
            <person name="Sisk P."/>
            <person name="Stolte C."/>
            <person name="Sykes S."/>
            <person name="Wortman J."/>
            <person name="Nusbaum C."/>
            <person name="Birren B."/>
        </authorList>
    </citation>
    <scope>NUCLEOTIDE SEQUENCE [LARGE SCALE GENOMIC DNA]</scope>
    <source>
        <strain evidence="2 3">Th239</strain>
    </source>
</reference>
<dbReference type="PROSITE" id="PS00018">
    <property type="entry name" value="EF_HAND_1"/>
    <property type="match status" value="1"/>
</dbReference>
<dbReference type="Proteomes" id="UP000008952">
    <property type="component" value="Unassembled WGS sequence"/>
</dbReference>
<dbReference type="PATRIC" id="fig|1094558.3.peg.1055"/>
<organism evidence="2 3">
    <name type="scientific">Bartonella tamiae Th239</name>
    <dbReference type="NCBI Taxonomy" id="1094558"/>
    <lineage>
        <taxon>Bacteria</taxon>
        <taxon>Pseudomonadati</taxon>
        <taxon>Pseudomonadota</taxon>
        <taxon>Alphaproteobacteria</taxon>
        <taxon>Hyphomicrobiales</taxon>
        <taxon>Bartonellaceae</taxon>
        <taxon>Bartonella</taxon>
    </lineage>
</organism>
<dbReference type="Pfam" id="PF06226">
    <property type="entry name" value="DUF1007"/>
    <property type="match status" value="1"/>
</dbReference>
<comment type="caution">
    <text evidence="2">The sequence shown here is derived from an EMBL/GenBank/DDBJ whole genome shotgun (WGS) entry which is preliminary data.</text>
</comment>
<dbReference type="EMBL" id="AIMB01000007">
    <property type="protein sequence ID" value="EJF90564.1"/>
    <property type="molecule type" value="Genomic_DNA"/>
</dbReference>
<name>J0R4H9_9HYPH</name>
<evidence type="ECO:0000313" key="3">
    <source>
        <dbReference type="Proteomes" id="UP000008952"/>
    </source>
</evidence>
<keyword evidence="1" id="KW-0472">Membrane</keyword>
<dbReference type="InterPro" id="IPR010412">
    <property type="entry name" value="DUF1007"/>
</dbReference>
<evidence type="ECO:0008006" key="4">
    <source>
        <dbReference type="Google" id="ProtNLM"/>
    </source>
</evidence>